<sequence>MSYTSILQQLQGRLIDDSTTFYTQRNIEIPNDVIPWETVNFDEDNDTQPPRPYIGVDFSDMPLDYFEGKKTGFTEFKIMVVVDNFHRGRIESEDKVDYLEKLAYADHVDELLDMYGGYRITGFDKPIFSGNLIIRGLRVRKEIKFQRNRTAWMPG</sequence>
<dbReference type="Proteomes" id="UP000001635">
    <property type="component" value="Chromosome"/>
</dbReference>
<dbReference type="AlphaFoldDB" id="G0IY12"/>
<evidence type="ECO:0000313" key="1">
    <source>
        <dbReference type="EMBL" id="AEL24345.1"/>
    </source>
</evidence>
<keyword evidence="2" id="KW-1185">Reference proteome</keyword>
<dbReference type="STRING" id="880070.Cycma_0570"/>
<accession>G0IY12</accession>
<organism evidence="1 2">
    <name type="scientific">Cyclobacterium marinum (strain ATCC 25205 / DSM 745 / LMG 13164 / NCIMB 1802)</name>
    <name type="common">Flectobacillus marinus</name>
    <dbReference type="NCBI Taxonomy" id="880070"/>
    <lineage>
        <taxon>Bacteria</taxon>
        <taxon>Pseudomonadati</taxon>
        <taxon>Bacteroidota</taxon>
        <taxon>Cytophagia</taxon>
        <taxon>Cytophagales</taxon>
        <taxon>Cyclobacteriaceae</taxon>
        <taxon>Cyclobacterium</taxon>
    </lineage>
</organism>
<dbReference type="HOGENOM" id="CLU_1692573_0_0_10"/>
<reference evidence="2" key="1">
    <citation type="submission" date="2011-07" db="EMBL/GenBank/DDBJ databases">
        <title>The complete genome of Cyclobacterium marinum DSM 745.</title>
        <authorList>
            <person name="Lucas S."/>
            <person name="Han J."/>
            <person name="Lapidus A."/>
            <person name="Bruce D."/>
            <person name="Goodwin L."/>
            <person name="Pitluck S."/>
            <person name="Peters L."/>
            <person name="Kyrpides N."/>
            <person name="Mavromatis K."/>
            <person name="Ivanova N."/>
            <person name="Ovchinnikova G."/>
            <person name="Chertkov O."/>
            <person name="Detter J.C."/>
            <person name="Tapia R."/>
            <person name="Han C."/>
            <person name="Land M."/>
            <person name="Hauser L."/>
            <person name="Markowitz V."/>
            <person name="Cheng J.-F."/>
            <person name="Hugenholtz P."/>
            <person name="Woyke T."/>
            <person name="Wu D."/>
            <person name="Tindall B."/>
            <person name="Schuetze A."/>
            <person name="Brambilla E."/>
            <person name="Klenk H.-P."/>
            <person name="Eisen J.A."/>
        </authorList>
    </citation>
    <scope>NUCLEOTIDE SEQUENCE [LARGE SCALE GENOMIC DNA]</scope>
    <source>
        <strain evidence="2">ATCC 25205 / DSM 745 / LMG 13164 / NCIMB 1802</strain>
    </source>
</reference>
<evidence type="ECO:0000313" key="2">
    <source>
        <dbReference type="Proteomes" id="UP000001635"/>
    </source>
</evidence>
<dbReference type="KEGG" id="cmr:Cycma_0570"/>
<gene>
    <name evidence="1" type="ordered locus">Cycma_0570</name>
</gene>
<proteinExistence type="predicted"/>
<name>G0IY12_CYCMS</name>
<protein>
    <submittedName>
        <fullName evidence="1">Uncharacterized protein</fullName>
    </submittedName>
</protein>
<dbReference type="EMBL" id="CP002955">
    <property type="protein sequence ID" value="AEL24345.1"/>
    <property type="molecule type" value="Genomic_DNA"/>
</dbReference>
<dbReference type="RefSeq" id="WP_014018643.1">
    <property type="nucleotide sequence ID" value="NC_015914.1"/>
</dbReference>